<organism evidence="2 3">
    <name type="scientific">Streptomyces pseudovenezuelae</name>
    <dbReference type="NCBI Taxonomy" id="67350"/>
    <lineage>
        <taxon>Bacteria</taxon>
        <taxon>Bacillati</taxon>
        <taxon>Actinomycetota</taxon>
        <taxon>Actinomycetes</taxon>
        <taxon>Kitasatosporales</taxon>
        <taxon>Streptomycetaceae</taxon>
        <taxon>Streptomyces</taxon>
        <taxon>Streptomyces aurantiacus group</taxon>
    </lineage>
</organism>
<proteinExistence type="predicted"/>
<dbReference type="RefSeq" id="WP_280883151.1">
    <property type="nucleotide sequence ID" value="NZ_JARXVH010000036.1"/>
</dbReference>
<dbReference type="EMBL" id="JARXVH010000036">
    <property type="protein sequence ID" value="MDH6222534.1"/>
    <property type="molecule type" value="Genomic_DNA"/>
</dbReference>
<feature type="compositionally biased region" description="Low complexity" evidence="1">
    <location>
        <begin position="47"/>
        <end position="71"/>
    </location>
</feature>
<evidence type="ECO:0000313" key="3">
    <source>
        <dbReference type="Proteomes" id="UP001160499"/>
    </source>
</evidence>
<reference evidence="2 3" key="1">
    <citation type="submission" date="2023-04" db="EMBL/GenBank/DDBJ databases">
        <title>Forest soil microbial communities from Buena Vista Peninsula, Colon Province, Panama.</title>
        <authorList>
            <person name="Bouskill N."/>
        </authorList>
    </citation>
    <scope>NUCLEOTIDE SEQUENCE [LARGE SCALE GENOMIC DNA]</scope>
    <source>
        <strain evidence="2 3">GGS1</strain>
    </source>
</reference>
<feature type="region of interest" description="Disordered" evidence="1">
    <location>
        <begin position="34"/>
        <end position="89"/>
    </location>
</feature>
<comment type="caution">
    <text evidence="2">The sequence shown here is derived from an EMBL/GenBank/DDBJ whole genome shotgun (WGS) entry which is preliminary data.</text>
</comment>
<protein>
    <submittedName>
        <fullName evidence="2">Uncharacterized protein</fullName>
    </submittedName>
</protein>
<sequence length="143" mass="15002">MDEAAGGPPIPLSVHGFQGDVAEVNGDFTGLPEARRVFPEQGQDALSAPSVRRCRRSSSCGSNSPNASISSAFVPSGTPHPATHQPTKTDELLIGKALVGAVPRFRFGNTKPHNFSAASLMAGKAISRSVTGMEKELTKTWNS</sequence>
<name>A0ABT6M1V2_9ACTN</name>
<evidence type="ECO:0000313" key="2">
    <source>
        <dbReference type="EMBL" id="MDH6222534.1"/>
    </source>
</evidence>
<keyword evidence="3" id="KW-1185">Reference proteome</keyword>
<accession>A0ABT6M1V2</accession>
<evidence type="ECO:0000256" key="1">
    <source>
        <dbReference type="SAM" id="MobiDB-lite"/>
    </source>
</evidence>
<dbReference type="Proteomes" id="UP001160499">
    <property type="component" value="Unassembled WGS sequence"/>
</dbReference>
<gene>
    <name evidence="2" type="ORF">M2283_009885</name>
</gene>